<evidence type="ECO:0000313" key="2">
    <source>
        <dbReference type="EMBL" id="MBC2593708.1"/>
    </source>
</evidence>
<comment type="caution">
    <text evidence="2">The sequence shown here is derived from an EMBL/GenBank/DDBJ whole genome shotgun (WGS) entry which is preliminary data.</text>
</comment>
<keyword evidence="1" id="KW-0732">Signal</keyword>
<gene>
    <name evidence="2" type="ORF">H5P28_05475</name>
</gene>
<dbReference type="EMBL" id="JACHVB010000014">
    <property type="protein sequence ID" value="MBC2593708.1"/>
    <property type="molecule type" value="Genomic_DNA"/>
</dbReference>
<dbReference type="SUPFAM" id="SSF49899">
    <property type="entry name" value="Concanavalin A-like lectins/glucanases"/>
    <property type="match status" value="1"/>
</dbReference>
<dbReference type="SUPFAM" id="SSF69318">
    <property type="entry name" value="Integrin alpha N-terminal domain"/>
    <property type="match status" value="1"/>
</dbReference>
<organism evidence="2 3">
    <name type="scientific">Ruficoccus amylovorans</name>
    <dbReference type="NCBI Taxonomy" id="1804625"/>
    <lineage>
        <taxon>Bacteria</taxon>
        <taxon>Pseudomonadati</taxon>
        <taxon>Verrucomicrobiota</taxon>
        <taxon>Opitutia</taxon>
        <taxon>Puniceicoccales</taxon>
        <taxon>Cerasicoccaceae</taxon>
        <taxon>Ruficoccus</taxon>
    </lineage>
</organism>
<reference evidence="2 3" key="1">
    <citation type="submission" date="2020-07" db="EMBL/GenBank/DDBJ databases">
        <authorList>
            <person name="Feng X."/>
        </authorList>
    </citation>
    <scope>NUCLEOTIDE SEQUENCE [LARGE SCALE GENOMIC DNA]</scope>
    <source>
        <strain evidence="2 3">JCM31066</strain>
    </source>
</reference>
<dbReference type="Gene3D" id="2.60.120.200">
    <property type="match status" value="1"/>
</dbReference>
<keyword evidence="3" id="KW-1185">Reference proteome</keyword>
<evidence type="ECO:0000313" key="3">
    <source>
        <dbReference type="Proteomes" id="UP000546464"/>
    </source>
</evidence>
<feature type="signal peptide" evidence="1">
    <location>
        <begin position="1"/>
        <end position="26"/>
    </location>
</feature>
<dbReference type="InterPro" id="IPR028994">
    <property type="entry name" value="Integrin_alpha_N"/>
</dbReference>
<dbReference type="AlphaFoldDB" id="A0A842HCB5"/>
<proteinExistence type="predicted"/>
<protein>
    <submittedName>
        <fullName evidence="2">LamG domain-containing protein</fullName>
    </submittedName>
</protein>
<feature type="chain" id="PRO_5032635237" evidence="1">
    <location>
        <begin position="27"/>
        <end position="898"/>
    </location>
</feature>
<evidence type="ECO:0000256" key="1">
    <source>
        <dbReference type="SAM" id="SignalP"/>
    </source>
</evidence>
<dbReference type="InterPro" id="IPR013320">
    <property type="entry name" value="ConA-like_dom_sf"/>
</dbReference>
<accession>A0A842HCB5</accession>
<name>A0A842HCB5_9BACT</name>
<dbReference type="Pfam" id="PF13385">
    <property type="entry name" value="Laminin_G_3"/>
    <property type="match status" value="1"/>
</dbReference>
<dbReference type="Proteomes" id="UP000546464">
    <property type="component" value="Unassembled WGS sequence"/>
</dbReference>
<dbReference type="RefSeq" id="WP_185674709.1">
    <property type="nucleotide sequence ID" value="NZ_JACHVB010000014.1"/>
</dbReference>
<sequence length="898" mass="97138">MSCLRATAMSLMAGLVLSAVHLPAQGVPEAIPARFASGTSNQSAQVDTKGQIEVLTFDSGSVELPVATLPQPLGDAFSVNLWLQVAPSAEKLLNDAGSWTDAHPMTVWVLKSADNSQRLVLRLPAGGMAVAGTSPSVQGWPAYKTGPLLQAGAWYMLTFTKSGQRSAVYVNGELVMQDFAGPVLDQLDRVEFGRFGRLRPFYGTMLEPRFYDSELSAAAVRKLAAERLRQVSLKDQGAVKAQTASTYAQYRALTTTPEDLHPLIEQLHVSATVLPMEGRQDLLICGTRTSYFGWRLAYYRQIGTDARGLPYYDTGSTVEGMPGAEFMAVSRSGGRTDLFASGQGSPYGDGSLLHYRNTTPGQFRYAPPQPVLINGKHLGEAFRTPISGWYIGPVDDDDTPDLLVAALKPGGSSYWPDGEGMWSGVERTNSGKDRGYDIQGKWLGGECVSELYWARGSTDADGNLAFNDLRKVSYRVPGFSVQWKSGERERALAIADLDEGPVVIHTGSVDQIMAMPYEFEDGEMICGEARPLLQGGMNIQGTYFVHSISALAPGRDGKTRLLLDGNPGRLIAIEGDRIGDFEEVGPLLMRGGALAVDSLATPARADWDGDGTADLIIGDASGWLTFWKGTSDPWVYRAGELMKVDGVPVHHQAGLTGSIQGPNEKRWGYLQPTVGDWDNKGTPVIITSDIEGYLTLYRQGPTVTELARPERFQRYGEPYQAAWRSRPAIIPASARFGGHERPALLHLDYDGQLAVAEVDTDGSIDISRLTKLEYANGTPVILCGPAGSWGRAELSVTDWDGNGVWDVVFGTIRGNHRYILDTPPGGASPLLLKNVGSNEHPVFAPAQVILPREGDPIHLGIHTASAWPTRLSGEELPGVIVGAEDGKVYGFPREELKD</sequence>